<evidence type="ECO:0000313" key="2">
    <source>
        <dbReference type="EMBL" id="REI41766.1"/>
    </source>
</evidence>
<evidence type="ECO:0000259" key="1">
    <source>
        <dbReference type="Pfam" id="PF01592"/>
    </source>
</evidence>
<dbReference type="InterPro" id="IPR002871">
    <property type="entry name" value="NIF_FeS_clus_asmbl_NifU_N"/>
</dbReference>
<dbReference type="Gene3D" id="3.90.1010.10">
    <property type="match status" value="1"/>
</dbReference>
<reference evidence="2 3" key="1">
    <citation type="submission" date="2018-08" db="EMBL/GenBank/DDBJ databases">
        <title>Draft genome sequence of Psychrilyobacter sp. strain SD5 isolated from Black Sea water.</title>
        <authorList>
            <person name="Yadav S."/>
            <person name="Villanueva L."/>
            <person name="Damste J.S.S."/>
        </authorList>
    </citation>
    <scope>NUCLEOTIDE SEQUENCE [LARGE SCALE GENOMIC DNA]</scope>
    <source>
        <strain evidence="2 3">SD5</strain>
    </source>
</reference>
<dbReference type="InterPro" id="IPR017787">
    <property type="entry name" value="NIF_FeS_clus_asmbl_NifU-like"/>
</dbReference>
<dbReference type="EMBL" id="QUAJ01000008">
    <property type="protein sequence ID" value="REI41766.1"/>
    <property type="molecule type" value="Genomic_DNA"/>
</dbReference>
<gene>
    <name evidence="2" type="primary">nifU</name>
    <name evidence="2" type="ORF">DYH56_06140</name>
</gene>
<proteinExistence type="predicted"/>
<comment type="caution">
    <text evidence="2">The sequence shown here is derived from an EMBL/GenBank/DDBJ whole genome shotgun (WGS) entry which is preliminary data.</text>
</comment>
<protein>
    <submittedName>
        <fullName evidence="2">Fe-S cluster assembly scaffold protein NifU</fullName>
    </submittedName>
</protein>
<dbReference type="Pfam" id="PF01592">
    <property type="entry name" value="NifU_N"/>
    <property type="match status" value="1"/>
</dbReference>
<organism evidence="2 3">
    <name type="scientific">Psychrilyobacter piezotolerans</name>
    <dbReference type="NCBI Taxonomy" id="2293438"/>
    <lineage>
        <taxon>Bacteria</taxon>
        <taxon>Fusobacteriati</taxon>
        <taxon>Fusobacteriota</taxon>
        <taxon>Fusobacteriia</taxon>
        <taxon>Fusobacteriales</taxon>
        <taxon>Fusobacteriaceae</taxon>
        <taxon>Psychrilyobacter</taxon>
    </lineage>
</organism>
<dbReference type="RefSeq" id="WP_114642034.1">
    <property type="nucleotide sequence ID" value="NZ_JAACIO010000008.1"/>
</dbReference>
<dbReference type="NCBIfam" id="TIGR03419">
    <property type="entry name" value="NifU_clost"/>
    <property type="match status" value="1"/>
</dbReference>
<keyword evidence="3" id="KW-1185">Reference proteome</keyword>
<sequence>MMYTKKLMDHFMNPRNVGVMENPDGYGKIGSPSCGDMMEIFLKIEDEVIIDAKFRTFGCASAIASSSVTTEMIIDKTIEEALQLTNKSIAENLDGLPASKLHCSVLAEEVINAAIEDYTSRK</sequence>
<dbReference type="PANTHER" id="PTHR10093">
    <property type="entry name" value="IRON-SULFUR CLUSTER ASSEMBLY ENZYME NIFU HOMOLOG"/>
    <property type="match status" value="1"/>
</dbReference>
<dbReference type="SUPFAM" id="SSF82649">
    <property type="entry name" value="SufE/NifU"/>
    <property type="match status" value="1"/>
</dbReference>
<evidence type="ECO:0000313" key="3">
    <source>
        <dbReference type="Proteomes" id="UP000263486"/>
    </source>
</evidence>
<dbReference type="Proteomes" id="UP000263486">
    <property type="component" value="Unassembled WGS sequence"/>
</dbReference>
<dbReference type="CDD" id="cd06664">
    <property type="entry name" value="IscU_like"/>
    <property type="match status" value="1"/>
</dbReference>
<name>A0ABX9KIL6_9FUSO</name>
<accession>A0ABX9KIL6</accession>
<feature type="domain" description="NIF system FeS cluster assembly NifU N-terminal" evidence="1">
    <location>
        <begin position="2"/>
        <end position="122"/>
    </location>
</feature>